<evidence type="ECO:0000256" key="2">
    <source>
        <dbReference type="ARBA" id="ARBA00023235"/>
    </source>
</evidence>
<sequence length="217" mass="24368">MTMRKILLLRHGQTDWNAQMRFQGRMDIPLNELGMQQAAMAAERIAEWAPEEIYVSPLKRAVTTAAIAAGCRRSDLHVMEDLREIGFGDWEGQSISSLRKSGEDYSHWAAHPFSVKIPNAESPDEIRSRVRRVLAALRKARGQRILVVSHGGTLRAFLAEALNLSLEAVWKNFRMNNCALTGLEDTGEKFVLCFYNDTLHSSVSSQGISRKSLPVPF</sequence>
<dbReference type="EMBL" id="VUNH01000001">
    <property type="protein sequence ID" value="MST54607.1"/>
    <property type="molecule type" value="Genomic_DNA"/>
</dbReference>
<dbReference type="Pfam" id="PF00300">
    <property type="entry name" value="His_Phos_1"/>
    <property type="match status" value="1"/>
</dbReference>
<evidence type="ECO:0000313" key="6">
    <source>
        <dbReference type="Proteomes" id="UP000473699"/>
    </source>
</evidence>
<dbReference type="SUPFAM" id="SSF53254">
    <property type="entry name" value="Phosphoglycerate mutase-like"/>
    <property type="match status" value="1"/>
</dbReference>
<dbReference type="InterPro" id="IPR050275">
    <property type="entry name" value="PGM_Phosphatase"/>
</dbReference>
<dbReference type="AlphaFoldDB" id="A0A6L5YAV8"/>
<proteinExistence type="predicted"/>
<evidence type="ECO:0000256" key="3">
    <source>
        <dbReference type="PIRSR" id="PIRSR613078-1"/>
    </source>
</evidence>
<accession>A0A6L5YAV8</accession>
<dbReference type="CDD" id="cd07067">
    <property type="entry name" value="HP_PGM_like"/>
    <property type="match status" value="1"/>
</dbReference>
<dbReference type="SMART" id="SM00855">
    <property type="entry name" value="PGAM"/>
    <property type="match status" value="1"/>
</dbReference>
<feature type="active site" description="Proton donor/acceptor" evidence="3">
    <location>
        <position position="84"/>
    </location>
</feature>
<gene>
    <name evidence="5" type="ORF">FYJ74_00875</name>
</gene>
<dbReference type="InterPro" id="IPR001345">
    <property type="entry name" value="PG/BPGM_mutase_AS"/>
</dbReference>
<feature type="binding site" evidence="4">
    <location>
        <begin position="10"/>
        <end position="17"/>
    </location>
    <ligand>
        <name>substrate</name>
    </ligand>
</feature>
<name>A0A6L5YAV8_9BACT</name>
<evidence type="ECO:0000256" key="1">
    <source>
        <dbReference type="ARBA" id="ARBA00023152"/>
    </source>
</evidence>
<dbReference type="PANTHER" id="PTHR48100">
    <property type="entry name" value="BROAD-SPECIFICITY PHOSPHATASE YOR283W-RELATED"/>
    <property type="match status" value="1"/>
</dbReference>
<dbReference type="Proteomes" id="UP000473699">
    <property type="component" value="Unassembled WGS sequence"/>
</dbReference>
<dbReference type="GO" id="GO:0005737">
    <property type="term" value="C:cytoplasm"/>
    <property type="evidence" value="ECO:0007669"/>
    <property type="project" value="TreeGrafter"/>
</dbReference>
<feature type="active site" description="Tele-phosphohistidine intermediate" evidence="3">
    <location>
        <position position="11"/>
    </location>
</feature>
<keyword evidence="6" id="KW-1185">Reference proteome</keyword>
<dbReference type="InterPro" id="IPR013078">
    <property type="entry name" value="His_Pase_superF_clade-1"/>
</dbReference>
<feature type="binding site" evidence="4">
    <location>
        <position position="60"/>
    </location>
    <ligand>
        <name>substrate</name>
    </ligand>
</feature>
<comment type="caution">
    <text evidence="5">The sequence shown here is derived from an EMBL/GenBank/DDBJ whole genome shotgun (WGS) entry which is preliminary data.</text>
</comment>
<evidence type="ECO:0000256" key="4">
    <source>
        <dbReference type="PIRSR" id="PIRSR613078-2"/>
    </source>
</evidence>
<dbReference type="Gene3D" id="3.40.50.1240">
    <property type="entry name" value="Phosphoglycerate mutase-like"/>
    <property type="match status" value="1"/>
</dbReference>
<keyword evidence="1" id="KW-0324">Glycolysis</keyword>
<dbReference type="InterPro" id="IPR029033">
    <property type="entry name" value="His_PPase_superfam"/>
</dbReference>
<evidence type="ECO:0000313" key="5">
    <source>
        <dbReference type="EMBL" id="MST54607.1"/>
    </source>
</evidence>
<protein>
    <submittedName>
        <fullName evidence="5">Histidine phosphatase family protein</fullName>
    </submittedName>
</protein>
<dbReference type="GO" id="GO:0016791">
    <property type="term" value="F:phosphatase activity"/>
    <property type="evidence" value="ECO:0007669"/>
    <property type="project" value="TreeGrafter"/>
</dbReference>
<organism evidence="5 6">
    <name type="scientific">Pyramidobacter porci</name>
    <dbReference type="NCBI Taxonomy" id="2605789"/>
    <lineage>
        <taxon>Bacteria</taxon>
        <taxon>Thermotogati</taxon>
        <taxon>Synergistota</taxon>
        <taxon>Synergistia</taxon>
        <taxon>Synergistales</taxon>
        <taxon>Dethiosulfovibrionaceae</taxon>
        <taxon>Pyramidobacter</taxon>
    </lineage>
</organism>
<dbReference type="PROSITE" id="PS00175">
    <property type="entry name" value="PG_MUTASE"/>
    <property type="match status" value="1"/>
</dbReference>
<dbReference type="GeneID" id="90986633"/>
<dbReference type="PANTHER" id="PTHR48100:SF1">
    <property type="entry name" value="HISTIDINE PHOSPHATASE FAMILY PROTEIN-RELATED"/>
    <property type="match status" value="1"/>
</dbReference>
<dbReference type="RefSeq" id="WP_009164318.1">
    <property type="nucleotide sequence ID" value="NZ_JAXDZJ010000157.1"/>
</dbReference>
<keyword evidence="2" id="KW-0413">Isomerase</keyword>
<reference evidence="5 6" key="1">
    <citation type="submission" date="2019-08" db="EMBL/GenBank/DDBJ databases">
        <title>In-depth cultivation of the pig gut microbiome towards novel bacterial diversity and tailored functional studies.</title>
        <authorList>
            <person name="Wylensek D."/>
            <person name="Hitch T.C.A."/>
            <person name="Clavel T."/>
        </authorList>
    </citation>
    <scope>NUCLEOTIDE SEQUENCE [LARGE SCALE GENOMIC DNA]</scope>
    <source>
        <strain evidence="5 6">SM-530-WT-4B</strain>
    </source>
</reference>